<dbReference type="Gene3D" id="3.40.930.10">
    <property type="entry name" value="Mannitol-specific EII, Chain A"/>
    <property type="match status" value="1"/>
</dbReference>
<dbReference type="PANTHER" id="PTHR36203">
    <property type="entry name" value="ASCORBATE-SPECIFIC PTS SYSTEM EIIA COMPONENT"/>
    <property type="match status" value="1"/>
</dbReference>
<evidence type="ECO:0000256" key="9">
    <source>
        <dbReference type="ARBA" id="ARBA00041175"/>
    </source>
</evidence>
<dbReference type="PROSITE" id="PS51094">
    <property type="entry name" value="PTS_EIIA_TYPE_2"/>
    <property type="match status" value="1"/>
</dbReference>
<keyword evidence="5" id="KW-0808">Transferase</keyword>
<organism evidence="12 13">
    <name type="scientific">Anaerotalea alkaliphila</name>
    <dbReference type="NCBI Taxonomy" id="2662126"/>
    <lineage>
        <taxon>Bacteria</taxon>
        <taxon>Bacillati</taxon>
        <taxon>Bacillota</taxon>
        <taxon>Clostridia</taxon>
        <taxon>Eubacteriales</taxon>
        <taxon>Anaerotalea</taxon>
    </lineage>
</organism>
<dbReference type="InterPro" id="IPR016152">
    <property type="entry name" value="PTrfase/Anion_transptr"/>
</dbReference>
<keyword evidence="13" id="KW-1185">Reference proteome</keyword>
<dbReference type="GO" id="GO:0005737">
    <property type="term" value="C:cytoplasm"/>
    <property type="evidence" value="ECO:0007669"/>
    <property type="project" value="UniProtKB-SubCell"/>
</dbReference>
<dbReference type="AlphaFoldDB" id="A0A7X5HVS3"/>
<gene>
    <name evidence="12" type="ORF">GXN74_07330</name>
</gene>
<accession>A0A7X5HVS3</accession>
<dbReference type="GO" id="GO:0009401">
    <property type="term" value="P:phosphoenolpyruvate-dependent sugar phosphotransferase system"/>
    <property type="evidence" value="ECO:0007669"/>
    <property type="project" value="UniProtKB-KW"/>
</dbReference>
<dbReference type="InterPro" id="IPR051351">
    <property type="entry name" value="Ascorbate-PTS_EIIA_comp"/>
</dbReference>
<dbReference type="InterPro" id="IPR002178">
    <property type="entry name" value="PTS_EIIA_type-2_dom"/>
</dbReference>
<dbReference type="EMBL" id="JAAEEH010000016">
    <property type="protein sequence ID" value="NDL67555.1"/>
    <property type="molecule type" value="Genomic_DNA"/>
</dbReference>
<dbReference type="PROSITE" id="PS00372">
    <property type="entry name" value="PTS_EIIA_TYPE_2_HIS"/>
    <property type="match status" value="1"/>
</dbReference>
<evidence type="ECO:0000256" key="4">
    <source>
        <dbReference type="ARBA" id="ARBA00022553"/>
    </source>
</evidence>
<keyword evidence="4" id="KW-0597">Phosphoprotein</keyword>
<keyword evidence="2" id="KW-0813">Transport</keyword>
<evidence type="ECO:0000313" key="13">
    <source>
        <dbReference type="Proteomes" id="UP000461585"/>
    </source>
</evidence>
<evidence type="ECO:0000256" key="3">
    <source>
        <dbReference type="ARBA" id="ARBA00022490"/>
    </source>
</evidence>
<dbReference type="GO" id="GO:0016301">
    <property type="term" value="F:kinase activity"/>
    <property type="evidence" value="ECO:0007669"/>
    <property type="project" value="UniProtKB-KW"/>
</dbReference>
<evidence type="ECO:0000259" key="11">
    <source>
        <dbReference type="PROSITE" id="PS51094"/>
    </source>
</evidence>
<comment type="caution">
    <text evidence="12">The sequence shown here is derived from an EMBL/GenBank/DDBJ whole genome shotgun (WGS) entry which is preliminary data.</text>
</comment>
<keyword evidence="12" id="KW-0762">Sugar transport</keyword>
<evidence type="ECO:0000256" key="1">
    <source>
        <dbReference type="ARBA" id="ARBA00004496"/>
    </source>
</evidence>
<feature type="domain" description="PTS EIIA type-2" evidence="11">
    <location>
        <begin position="5"/>
        <end position="147"/>
    </location>
</feature>
<sequence>MIEGFELTEEFIQFYDEIDTWEDAIRYSSDPLLQKGYVRQSYIDGMIESVKEHGPYVVIAPNIALPHARPETGSVKVGYSIMKVEKPVSFTPDGNNDATFFIALSCVDATTHLEMLQRIVTVLSDQEKHDAIFEAKTKKEMIEIFNN</sequence>
<keyword evidence="3" id="KW-0963">Cytoplasm</keyword>
<protein>
    <recommendedName>
        <fullName evidence="9">Ascorbate-specific PTS system EIIA component</fullName>
    </recommendedName>
    <alternativeName>
        <fullName evidence="10">Ascorbate-specific phosphotransferase enzyme IIA component</fullName>
    </alternativeName>
</protein>
<name>A0A7X5HVS3_9FIRM</name>
<evidence type="ECO:0000256" key="10">
    <source>
        <dbReference type="ARBA" id="ARBA00042072"/>
    </source>
</evidence>
<comment type="function">
    <text evidence="8">The phosphoenolpyruvate-dependent sugar phosphotransferase system (sugar PTS), a major carbohydrate active transport system, catalyzes the phosphorylation of incoming sugar substrates concomitantly with their translocation across the cell membrane. The enzyme II UlaABC PTS system is involved in ascorbate transport.</text>
</comment>
<dbReference type="RefSeq" id="WP_162370284.1">
    <property type="nucleotide sequence ID" value="NZ_JAAEEH010000016.1"/>
</dbReference>
<evidence type="ECO:0000256" key="8">
    <source>
        <dbReference type="ARBA" id="ARBA00037387"/>
    </source>
</evidence>
<dbReference type="Pfam" id="PF00359">
    <property type="entry name" value="PTS_EIIA_2"/>
    <property type="match status" value="1"/>
</dbReference>
<evidence type="ECO:0000256" key="7">
    <source>
        <dbReference type="ARBA" id="ARBA00022777"/>
    </source>
</evidence>
<evidence type="ECO:0000313" key="12">
    <source>
        <dbReference type="EMBL" id="NDL67555.1"/>
    </source>
</evidence>
<evidence type="ECO:0000256" key="5">
    <source>
        <dbReference type="ARBA" id="ARBA00022679"/>
    </source>
</evidence>
<reference evidence="12 13" key="1">
    <citation type="submission" date="2020-01" db="EMBL/GenBank/DDBJ databases">
        <title>Anaeroalcalibacter tamaniensis gen. nov., sp. nov., moderately halophilic strictly anaerobic fermenter bacterium from mud volcano of Taman peninsula.</title>
        <authorList>
            <person name="Frolova A."/>
            <person name="Merkel A.Y."/>
            <person name="Slobodkin A.I."/>
        </authorList>
    </citation>
    <scope>NUCLEOTIDE SEQUENCE [LARGE SCALE GENOMIC DNA]</scope>
    <source>
        <strain evidence="12 13">F-3ap</strain>
    </source>
</reference>
<comment type="subcellular location">
    <subcellularLocation>
        <location evidence="1">Cytoplasm</location>
    </subcellularLocation>
</comment>
<dbReference type="Proteomes" id="UP000461585">
    <property type="component" value="Unassembled WGS sequence"/>
</dbReference>
<evidence type="ECO:0000256" key="6">
    <source>
        <dbReference type="ARBA" id="ARBA00022683"/>
    </source>
</evidence>
<dbReference type="PANTHER" id="PTHR36203:SF1">
    <property type="entry name" value="ASCORBATE-SPECIFIC PTS SYSTEM EIIA COMPONENT"/>
    <property type="match status" value="1"/>
</dbReference>
<evidence type="ECO:0000256" key="2">
    <source>
        <dbReference type="ARBA" id="ARBA00022448"/>
    </source>
</evidence>
<dbReference type="SUPFAM" id="SSF55804">
    <property type="entry name" value="Phoshotransferase/anion transport protein"/>
    <property type="match status" value="1"/>
</dbReference>
<keyword evidence="7" id="KW-0418">Kinase</keyword>
<keyword evidence="6" id="KW-0598">Phosphotransferase system</keyword>
<dbReference type="CDD" id="cd00211">
    <property type="entry name" value="PTS_IIA_fru"/>
    <property type="match status" value="1"/>
</dbReference>
<proteinExistence type="predicted"/>